<sequence length="86" mass="10187">MPAISLIAWPPMRRDEDYVSLLDFERWMELDLNCWVETVDAAENVCCIFRDPDSDGVAVTYYNSSENHQNLRQRIEQYARTKVEEK</sequence>
<accession>A0ABR4H0W7</accession>
<evidence type="ECO:0000313" key="2">
    <source>
        <dbReference type="Proteomes" id="UP001610334"/>
    </source>
</evidence>
<evidence type="ECO:0000313" key="1">
    <source>
        <dbReference type="EMBL" id="KAL2809103.1"/>
    </source>
</evidence>
<name>A0ABR4H0W7_9EURO</name>
<dbReference type="EMBL" id="JBFXLT010000096">
    <property type="protein sequence ID" value="KAL2809103.1"/>
    <property type="molecule type" value="Genomic_DNA"/>
</dbReference>
<dbReference type="Proteomes" id="UP001610334">
    <property type="component" value="Unassembled WGS sequence"/>
</dbReference>
<keyword evidence="2" id="KW-1185">Reference proteome</keyword>
<proteinExistence type="predicted"/>
<comment type="caution">
    <text evidence="1">The sequence shown here is derived from an EMBL/GenBank/DDBJ whole genome shotgun (WGS) entry which is preliminary data.</text>
</comment>
<reference evidence="1 2" key="1">
    <citation type="submission" date="2024-07" db="EMBL/GenBank/DDBJ databases">
        <title>Section-level genome sequencing and comparative genomics of Aspergillus sections Usti and Cavernicolus.</title>
        <authorList>
            <consortium name="Lawrence Berkeley National Laboratory"/>
            <person name="Nybo J.L."/>
            <person name="Vesth T.C."/>
            <person name="Theobald S."/>
            <person name="Frisvad J.C."/>
            <person name="Larsen T.O."/>
            <person name="Kjaerboelling I."/>
            <person name="Rothschild-Mancinelli K."/>
            <person name="Lyhne E.K."/>
            <person name="Kogle M.E."/>
            <person name="Barry K."/>
            <person name="Clum A."/>
            <person name="Na H."/>
            <person name="Ledsgaard L."/>
            <person name="Lin J."/>
            <person name="Lipzen A."/>
            <person name="Kuo A."/>
            <person name="Riley R."/>
            <person name="Mondo S."/>
            <person name="Labutti K."/>
            <person name="Haridas S."/>
            <person name="Pangalinan J."/>
            <person name="Salamov A.A."/>
            <person name="Simmons B.A."/>
            <person name="Magnuson J.K."/>
            <person name="Chen J."/>
            <person name="Drula E."/>
            <person name="Henrissat B."/>
            <person name="Wiebenga A."/>
            <person name="Lubbers R.J."/>
            <person name="Gomes A.C."/>
            <person name="Makela M.R."/>
            <person name="Stajich J."/>
            <person name="Grigoriev I.V."/>
            <person name="Mortensen U.H."/>
            <person name="De Vries R.P."/>
            <person name="Baker S.E."/>
            <person name="Andersen M.R."/>
        </authorList>
    </citation>
    <scope>NUCLEOTIDE SEQUENCE [LARGE SCALE GENOMIC DNA]</scope>
    <source>
        <strain evidence="1 2">CBS 588.65</strain>
    </source>
</reference>
<gene>
    <name evidence="1" type="ORF">BJX63DRAFT_406872</name>
</gene>
<organism evidence="1 2">
    <name type="scientific">Aspergillus granulosus</name>
    <dbReference type="NCBI Taxonomy" id="176169"/>
    <lineage>
        <taxon>Eukaryota</taxon>
        <taxon>Fungi</taxon>
        <taxon>Dikarya</taxon>
        <taxon>Ascomycota</taxon>
        <taxon>Pezizomycotina</taxon>
        <taxon>Eurotiomycetes</taxon>
        <taxon>Eurotiomycetidae</taxon>
        <taxon>Eurotiales</taxon>
        <taxon>Aspergillaceae</taxon>
        <taxon>Aspergillus</taxon>
        <taxon>Aspergillus subgen. Nidulantes</taxon>
    </lineage>
</organism>
<protein>
    <submittedName>
        <fullName evidence="1">Uncharacterized protein</fullName>
    </submittedName>
</protein>